<keyword evidence="1" id="KW-0472">Membrane</keyword>
<gene>
    <name evidence="3" type="ORF">BS640_05375</name>
</gene>
<keyword evidence="1" id="KW-0812">Transmembrane</keyword>
<evidence type="ECO:0000259" key="2">
    <source>
        <dbReference type="Pfam" id="PF01757"/>
    </source>
</evidence>
<feature type="transmembrane region" description="Helical" evidence="1">
    <location>
        <begin position="40"/>
        <end position="62"/>
    </location>
</feature>
<protein>
    <submittedName>
        <fullName evidence="3">Acyltransferase</fullName>
    </submittedName>
</protein>
<name>A0A1X0WIE4_9GAMM</name>
<feature type="domain" description="Acyltransferase 3" evidence="2">
    <location>
        <begin position="5"/>
        <end position="326"/>
    </location>
</feature>
<sequence>MKTNENIQYLRGAAALSVVMAHTLSTFTEFKDVGGFMSVILNNLVLVGQVGVGVFFIISGYIMSMTTVNKTGGGGNAGKFIFKRAVRIYPIYFIWTSVLIGLWYFGFILKSHEYTSGKIIASYLLLPYISFKGDVIDPILRQGWTLIYEAFYYLAFAGLILFDKHRKRGIYILTAFFILLNILSEFVTSPTAQSFFSIHDIYLFVVGMLIFQHQHRLLQAIKTKASRWLLLLLFCVLLATITLKDAAMGDYAQYVHYLAAVVFFLYIFTARQVSGWVLEIGNSSYSLYLTHGFVAMAYAVLARSGRFGTPMLIVLGVVTFVVAVIVGEISYRLIERRLIFKRSTVAPAAS</sequence>
<feature type="transmembrane region" description="Helical" evidence="1">
    <location>
        <begin position="225"/>
        <end position="243"/>
    </location>
</feature>
<dbReference type="GO" id="GO:0016020">
    <property type="term" value="C:membrane"/>
    <property type="evidence" value="ECO:0007669"/>
    <property type="project" value="TreeGrafter"/>
</dbReference>
<keyword evidence="1" id="KW-1133">Transmembrane helix</keyword>
<dbReference type="InterPro" id="IPR002656">
    <property type="entry name" value="Acyl_transf_3_dom"/>
</dbReference>
<dbReference type="GO" id="GO:0016747">
    <property type="term" value="F:acyltransferase activity, transferring groups other than amino-acyl groups"/>
    <property type="evidence" value="ECO:0007669"/>
    <property type="project" value="InterPro"/>
</dbReference>
<dbReference type="STRING" id="1646377.BS640_05375"/>
<dbReference type="RefSeq" id="WP_084912136.1">
    <property type="nucleotide sequence ID" value="NZ_MRWE01000006.1"/>
</dbReference>
<evidence type="ECO:0000313" key="3">
    <source>
        <dbReference type="EMBL" id="ORJ26556.1"/>
    </source>
</evidence>
<keyword evidence="4" id="KW-1185">Reference proteome</keyword>
<feature type="transmembrane region" description="Helical" evidence="1">
    <location>
        <begin position="194"/>
        <end position="213"/>
    </location>
</feature>
<evidence type="ECO:0000256" key="1">
    <source>
        <dbReference type="SAM" id="Phobius"/>
    </source>
</evidence>
<accession>A0A1X0WIE4</accession>
<feature type="transmembrane region" description="Helical" evidence="1">
    <location>
        <begin position="143"/>
        <end position="162"/>
    </location>
</feature>
<organism evidence="3 4">
    <name type="scientific">Rouxiella badensis</name>
    <dbReference type="NCBI Taxonomy" id="1646377"/>
    <lineage>
        <taxon>Bacteria</taxon>
        <taxon>Pseudomonadati</taxon>
        <taxon>Pseudomonadota</taxon>
        <taxon>Gammaproteobacteria</taxon>
        <taxon>Enterobacterales</taxon>
        <taxon>Yersiniaceae</taxon>
        <taxon>Rouxiella</taxon>
    </lineage>
</organism>
<dbReference type="GO" id="GO:0000271">
    <property type="term" value="P:polysaccharide biosynthetic process"/>
    <property type="evidence" value="ECO:0007669"/>
    <property type="project" value="TreeGrafter"/>
</dbReference>
<feature type="transmembrane region" description="Helical" evidence="1">
    <location>
        <begin position="169"/>
        <end position="188"/>
    </location>
</feature>
<dbReference type="Proteomes" id="UP000192536">
    <property type="component" value="Unassembled WGS sequence"/>
</dbReference>
<proteinExistence type="predicted"/>
<dbReference type="PANTHER" id="PTHR23028">
    <property type="entry name" value="ACETYLTRANSFERASE"/>
    <property type="match status" value="1"/>
</dbReference>
<keyword evidence="3" id="KW-0808">Transferase</keyword>
<keyword evidence="3" id="KW-0012">Acyltransferase</keyword>
<feature type="transmembrane region" description="Helical" evidence="1">
    <location>
        <begin position="285"/>
        <end position="305"/>
    </location>
</feature>
<dbReference type="InterPro" id="IPR050879">
    <property type="entry name" value="Acyltransferase_3"/>
</dbReference>
<feature type="transmembrane region" description="Helical" evidence="1">
    <location>
        <begin position="311"/>
        <end position="334"/>
    </location>
</feature>
<feature type="transmembrane region" description="Helical" evidence="1">
    <location>
        <begin position="255"/>
        <end position="273"/>
    </location>
</feature>
<feature type="transmembrane region" description="Helical" evidence="1">
    <location>
        <begin position="89"/>
        <end position="109"/>
    </location>
</feature>
<dbReference type="AlphaFoldDB" id="A0A1X0WIE4"/>
<dbReference type="EMBL" id="MRWE01000006">
    <property type="protein sequence ID" value="ORJ26556.1"/>
    <property type="molecule type" value="Genomic_DNA"/>
</dbReference>
<dbReference type="PANTHER" id="PTHR23028:SF53">
    <property type="entry name" value="ACYL_TRANSF_3 DOMAIN-CONTAINING PROTEIN"/>
    <property type="match status" value="1"/>
</dbReference>
<evidence type="ECO:0000313" key="4">
    <source>
        <dbReference type="Proteomes" id="UP000192536"/>
    </source>
</evidence>
<dbReference type="Pfam" id="PF01757">
    <property type="entry name" value="Acyl_transf_3"/>
    <property type="match status" value="1"/>
</dbReference>
<feature type="transmembrane region" description="Helical" evidence="1">
    <location>
        <begin position="9"/>
        <end position="28"/>
    </location>
</feature>
<reference evidence="3 4" key="1">
    <citation type="journal article" date="2017" name="Int. J. Syst. Evol. Microbiol.">
        <title>Rouxiella badensis sp. nov. and Rouxiella silvae sp. nov. isolated from peat bog soil in Germany and emendation of the genus description.</title>
        <authorList>
            <person name="Le Fleche-Mateos A."/>
            <person name="Kugler J.H."/>
            <person name="Hansen S.H."/>
            <person name="Syldatk C."/>
            <person name="Hausmann R."/>
            <person name="Lomprez F."/>
            <person name="Vandenbogaert M."/>
            <person name="Manuguerra J.C."/>
            <person name="Grimont P.A."/>
        </authorList>
    </citation>
    <scope>NUCLEOTIDE SEQUENCE [LARGE SCALE GENOMIC DNA]</scope>
    <source>
        <strain evidence="3 4">DSM 100043</strain>
    </source>
</reference>
<comment type="caution">
    <text evidence="3">The sequence shown here is derived from an EMBL/GenBank/DDBJ whole genome shotgun (WGS) entry which is preliminary data.</text>
</comment>